<dbReference type="EMBL" id="JABMIG020000038">
    <property type="protein sequence ID" value="KAL3799549.1"/>
    <property type="molecule type" value="Genomic_DNA"/>
</dbReference>
<dbReference type="Proteomes" id="UP001516023">
    <property type="component" value="Unassembled WGS sequence"/>
</dbReference>
<dbReference type="InterPro" id="IPR029063">
    <property type="entry name" value="SAM-dependent_MTases_sf"/>
</dbReference>
<reference evidence="2 3" key="1">
    <citation type="journal article" date="2020" name="G3 (Bethesda)">
        <title>Improved Reference Genome for Cyclotella cryptica CCMP332, a Model for Cell Wall Morphogenesis, Salinity Adaptation, and Lipid Production in Diatoms (Bacillariophyta).</title>
        <authorList>
            <person name="Roberts W.R."/>
            <person name="Downey K.M."/>
            <person name="Ruck E.C."/>
            <person name="Traller J.C."/>
            <person name="Alverson A.J."/>
        </authorList>
    </citation>
    <scope>NUCLEOTIDE SEQUENCE [LARGE SCALE GENOMIC DNA]</scope>
    <source>
        <strain evidence="2 3">CCMP332</strain>
    </source>
</reference>
<name>A0ABD3QHD8_9STRA</name>
<dbReference type="InterPro" id="IPR025714">
    <property type="entry name" value="Methyltranfer_dom"/>
</dbReference>
<evidence type="ECO:0000313" key="2">
    <source>
        <dbReference type="EMBL" id="KAL3799549.1"/>
    </source>
</evidence>
<organism evidence="2 3">
    <name type="scientific">Cyclotella cryptica</name>
    <dbReference type="NCBI Taxonomy" id="29204"/>
    <lineage>
        <taxon>Eukaryota</taxon>
        <taxon>Sar</taxon>
        <taxon>Stramenopiles</taxon>
        <taxon>Ochrophyta</taxon>
        <taxon>Bacillariophyta</taxon>
        <taxon>Coscinodiscophyceae</taxon>
        <taxon>Thalassiosirophycidae</taxon>
        <taxon>Stephanodiscales</taxon>
        <taxon>Stephanodiscaceae</taxon>
        <taxon>Cyclotella</taxon>
    </lineage>
</organism>
<evidence type="ECO:0000259" key="1">
    <source>
        <dbReference type="Pfam" id="PF13679"/>
    </source>
</evidence>
<dbReference type="Gene3D" id="3.40.50.150">
    <property type="entry name" value="Vaccinia Virus protein VP39"/>
    <property type="match status" value="1"/>
</dbReference>
<evidence type="ECO:0000313" key="3">
    <source>
        <dbReference type="Proteomes" id="UP001516023"/>
    </source>
</evidence>
<dbReference type="PANTHER" id="PTHR13369:SF0">
    <property type="entry name" value="GLUTATHIONE S-TRANSFERASE C-TERMINAL DOMAIN-CONTAINING PROTEIN"/>
    <property type="match status" value="1"/>
</dbReference>
<accession>A0ABD3QHD8</accession>
<sequence length="438" mass="49431">MAITSKTSSSTLFSLQGKLVRKKKVIPNLLRLHVQGPQDPCTTPVYIPGDRSEECCNHYGFNIFYLDSILHVKGYVATDNVSNESVRIVEECTLITCAPNVKMIKDVISHSNCISYATTLGMEPNEMGQLMENNSQKTVMYEIISKLKGGGVPKAPPRKRNARLKYPDMQILQSKEDEGANSTNSWTLCAPCNTIGSLSFSPRKQPISNLPDGADGALSHHHKLTRSEYLEHKKNHQTAWFVERMRRFKSTPRLVLDVGGGRGDLAVQIAREFQETKILAVDCNATSIEAGKMYAKRCCVEDRIEFVKMNFSEYVEEYEASAKQDYEIDCIVALHACGDLSDMALSFARSIRCENLIVVPCCYPKRYLAPFIPYWHSYCKEEEVDSLTRLVELDDHPEVSRRAMVVINSMRRSAFGNHVMLEYFDSKISKRNIAIVGD</sequence>
<gene>
    <name evidence="2" type="ORF">HJC23_008676</name>
</gene>
<feature type="domain" description="Methyltransferase" evidence="1">
    <location>
        <begin position="239"/>
        <end position="364"/>
    </location>
</feature>
<comment type="caution">
    <text evidence="2">The sequence shown here is derived from an EMBL/GenBank/DDBJ whole genome shotgun (WGS) entry which is preliminary data.</text>
</comment>
<dbReference type="PANTHER" id="PTHR13369">
    <property type="match status" value="1"/>
</dbReference>
<protein>
    <recommendedName>
        <fullName evidence="1">Methyltransferase domain-containing protein</fullName>
    </recommendedName>
</protein>
<dbReference type="SUPFAM" id="SSF53335">
    <property type="entry name" value="S-adenosyl-L-methionine-dependent methyltransferases"/>
    <property type="match status" value="1"/>
</dbReference>
<keyword evidence="3" id="KW-1185">Reference proteome</keyword>
<dbReference type="AlphaFoldDB" id="A0ABD3QHD8"/>
<dbReference type="CDD" id="cd02440">
    <property type="entry name" value="AdoMet_MTases"/>
    <property type="match status" value="1"/>
</dbReference>
<proteinExistence type="predicted"/>
<dbReference type="Pfam" id="PF13679">
    <property type="entry name" value="Methyltransf_32"/>
    <property type="match status" value="1"/>
</dbReference>